<evidence type="ECO:0000313" key="2">
    <source>
        <dbReference type="EMBL" id="KAF9444724.1"/>
    </source>
</evidence>
<feature type="non-terminal residue" evidence="2">
    <location>
        <position position="80"/>
    </location>
</feature>
<reference evidence="2" key="1">
    <citation type="submission" date="2020-11" db="EMBL/GenBank/DDBJ databases">
        <authorList>
            <consortium name="DOE Joint Genome Institute"/>
            <person name="Ahrendt S."/>
            <person name="Riley R."/>
            <person name="Andreopoulos W."/>
            <person name="Labutti K."/>
            <person name="Pangilinan J."/>
            <person name="Ruiz-Duenas F.J."/>
            <person name="Barrasa J.M."/>
            <person name="Sanchez-Garcia M."/>
            <person name="Camarero S."/>
            <person name="Miyauchi S."/>
            <person name="Serrano A."/>
            <person name="Linde D."/>
            <person name="Babiker R."/>
            <person name="Drula E."/>
            <person name="Ayuso-Fernandez I."/>
            <person name="Pacheco R."/>
            <person name="Padilla G."/>
            <person name="Ferreira P."/>
            <person name="Barriuso J."/>
            <person name="Kellner H."/>
            <person name="Castanera R."/>
            <person name="Alfaro M."/>
            <person name="Ramirez L."/>
            <person name="Pisabarro A.G."/>
            <person name="Kuo A."/>
            <person name="Tritt A."/>
            <person name="Lipzen A."/>
            <person name="He G."/>
            <person name="Yan M."/>
            <person name="Ng V."/>
            <person name="Cullen D."/>
            <person name="Martin F."/>
            <person name="Rosso M.-N."/>
            <person name="Henrissat B."/>
            <person name="Hibbett D."/>
            <person name="Martinez A.T."/>
            <person name="Grigoriev I.V."/>
        </authorList>
    </citation>
    <scope>NUCLEOTIDE SEQUENCE</scope>
    <source>
        <strain evidence="2">MF-IS2</strain>
    </source>
</reference>
<dbReference type="AlphaFoldDB" id="A0A9P5X528"/>
<proteinExistence type="predicted"/>
<gene>
    <name evidence="2" type="ORF">P691DRAFT_778058</name>
</gene>
<protein>
    <submittedName>
        <fullName evidence="2">Uncharacterized protein</fullName>
    </submittedName>
</protein>
<dbReference type="Proteomes" id="UP000807342">
    <property type="component" value="Unassembled WGS sequence"/>
</dbReference>
<name>A0A9P5X528_9AGAR</name>
<keyword evidence="3" id="KW-1185">Reference proteome</keyword>
<accession>A0A9P5X528</accession>
<feature type="compositionally biased region" description="Low complexity" evidence="1">
    <location>
        <begin position="12"/>
        <end position="22"/>
    </location>
</feature>
<sequence>MADDVENVPAPTSTNTSNGSSDNIDHPPTWEADPDLLKATHCVRLHSPDSCPVQCALISMTARLALRSMSTSSTSWLIGI</sequence>
<organism evidence="2 3">
    <name type="scientific">Macrolepiota fuliginosa MF-IS2</name>
    <dbReference type="NCBI Taxonomy" id="1400762"/>
    <lineage>
        <taxon>Eukaryota</taxon>
        <taxon>Fungi</taxon>
        <taxon>Dikarya</taxon>
        <taxon>Basidiomycota</taxon>
        <taxon>Agaricomycotina</taxon>
        <taxon>Agaricomycetes</taxon>
        <taxon>Agaricomycetidae</taxon>
        <taxon>Agaricales</taxon>
        <taxon>Agaricineae</taxon>
        <taxon>Agaricaceae</taxon>
        <taxon>Macrolepiota</taxon>
    </lineage>
</organism>
<comment type="caution">
    <text evidence="2">The sequence shown here is derived from an EMBL/GenBank/DDBJ whole genome shotgun (WGS) entry which is preliminary data.</text>
</comment>
<evidence type="ECO:0000313" key="3">
    <source>
        <dbReference type="Proteomes" id="UP000807342"/>
    </source>
</evidence>
<evidence type="ECO:0000256" key="1">
    <source>
        <dbReference type="SAM" id="MobiDB-lite"/>
    </source>
</evidence>
<feature type="region of interest" description="Disordered" evidence="1">
    <location>
        <begin position="1"/>
        <end position="32"/>
    </location>
</feature>
<dbReference type="EMBL" id="MU151352">
    <property type="protein sequence ID" value="KAF9444724.1"/>
    <property type="molecule type" value="Genomic_DNA"/>
</dbReference>